<comment type="caution">
    <text evidence="1">The sequence shown here is derived from an EMBL/GenBank/DDBJ whole genome shotgun (WGS) entry which is preliminary data.</text>
</comment>
<protein>
    <submittedName>
        <fullName evidence="1">DUF309 domain-containing protein</fullName>
    </submittedName>
</protein>
<dbReference type="RefSeq" id="WP_137275762.1">
    <property type="nucleotide sequence ID" value="NZ_QKNX01000002.1"/>
</dbReference>
<reference evidence="1 2" key="1">
    <citation type="submission" date="2019-04" db="EMBL/GenBank/DDBJ databases">
        <title>Natronomonas sp. F20-122 a newhaloarchaeon isolated from a saline saltern of Isla Bacuta, Huelva, Spain.</title>
        <authorList>
            <person name="Duran-Viseras A."/>
            <person name="Sanchez-Porro C."/>
            <person name="Ventosa A."/>
        </authorList>
    </citation>
    <scope>NUCLEOTIDE SEQUENCE [LARGE SCALE GENOMIC DNA]</scope>
    <source>
        <strain evidence="1 2">F20-122</strain>
    </source>
</reference>
<dbReference type="Gene3D" id="1.10.3450.10">
    <property type="entry name" value="TTHA0068-like"/>
    <property type="match status" value="1"/>
</dbReference>
<keyword evidence="2" id="KW-1185">Reference proteome</keyword>
<evidence type="ECO:0000313" key="2">
    <source>
        <dbReference type="Proteomes" id="UP000308037"/>
    </source>
</evidence>
<dbReference type="AlphaFoldDB" id="A0A4U5J9P9"/>
<dbReference type="InterPro" id="IPR005500">
    <property type="entry name" value="DUF309"/>
</dbReference>
<dbReference type="EMBL" id="QKNX01000002">
    <property type="protein sequence ID" value="TKR25860.1"/>
    <property type="molecule type" value="Genomic_DNA"/>
</dbReference>
<evidence type="ECO:0000313" key="1">
    <source>
        <dbReference type="EMBL" id="TKR25860.1"/>
    </source>
</evidence>
<accession>A0A4U5J9P9</accession>
<dbReference type="Proteomes" id="UP000308037">
    <property type="component" value="Unassembled WGS sequence"/>
</dbReference>
<dbReference type="OrthoDB" id="270022at2157"/>
<dbReference type="PANTHER" id="PTHR34796">
    <property type="entry name" value="EXPRESSED PROTEIN"/>
    <property type="match status" value="1"/>
</dbReference>
<organism evidence="1 2">
    <name type="scientific">Natronomonas salsuginis</name>
    <dbReference type="NCBI Taxonomy" id="2217661"/>
    <lineage>
        <taxon>Archaea</taxon>
        <taxon>Methanobacteriati</taxon>
        <taxon>Methanobacteriota</taxon>
        <taxon>Stenosarchaea group</taxon>
        <taxon>Halobacteria</taxon>
        <taxon>Halobacteriales</taxon>
        <taxon>Natronomonadaceae</taxon>
        <taxon>Natronomonas</taxon>
    </lineage>
</organism>
<name>A0A4U5J9P9_9EURY</name>
<dbReference type="InterPro" id="IPR023203">
    <property type="entry name" value="TTHA0068_sf"/>
</dbReference>
<proteinExistence type="predicted"/>
<sequence length="194" mass="21054">MDRLRIGVALYNSGRYLAAHEPLEALWLGSPAGQRDDCIQGVLQASVAVYKSQEGNDSGAAGLAKSAIGYLNVCEEIAVDDLLAWLGRLAADPGLGRRERPPELRVECEAIDLDDLPPEDAIAAVEAVAETEGDELLETAAAYADADVRDGKETSPFVALAVAYINTPRPIVRQRLREHVDRRRTRESDVEGLF</sequence>
<gene>
    <name evidence="1" type="ORF">DM868_05005</name>
</gene>
<dbReference type="PANTHER" id="PTHR34796:SF1">
    <property type="entry name" value="EXPRESSED PROTEIN"/>
    <property type="match status" value="1"/>
</dbReference>
<dbReference type="Pfam" id="PF03745">
    <property type="entry name" value="DUF309"/>
    <property type="match status" value="1"/>
</dbReference>
<dbReference type="SUPFAM" id="SSF140663">
    <property type="entry name" value="TTHA0068-like"/>
    <property type="match status" value="1"/>
</dbReference>